<proteinExistence type="predicted"/>
<evidence type="ECO:0000256" key="2">
    <source>
        <dbReference type="ARBA" id="ARBA00022676"/>
    </source>
</evidence>
<comment type="subcellular location">
    <subcellularLocation>
        <location evidence="1">Membrane</location>
        <topology evidence="1">Multi-pass membrane protein</topology>
    </subcellularLocation>
</comment>
<protein>
    <recommendedName>
        <fullName evidence="8">Glycosyltransferase 2-like domain-containing protein</fullName>
    </recommendedName>
</protein>
<evidence type="ECO:0000256" key="3">
    <source>
        <dbReference type="ARBA" id="ARBA00022679"/>
    </source>
</evidence>
<dbReference type="InterPro" id="IPR050256">
    <property type="entry name" value="Glycosyltransferase_2"/>
</dbReference>
<evidence type="ECO:0000256" key="6">
    <source>
        <dbReference type="ARBA" id="ARBA00023136"/>
    </source>
</evidence>
<keyword evidence="10" id="KW-1185">Reference proteome</keyword>
<dbReference type="SUPFAM" id="SSF53448">
    <property type="entry name" value="Nucleotide-diphospho-sugar transferases"/>
    <property type="match status" value="1"/>
</dbReference>
<reference evidence="9 10" key="2">
    <citation type="submission" date="2024-03" db="EMBL/GenBank/DDBJ databases">
        <title>The Genome Sequence of Enterococcus sp. DIV0205d.</title>
        <authorList>
            <consortium name="The Broad Institute Genomics Platform"/>
            <consortium name="The Broad Institute Microbial Omics Core"/>
            <consortium name="The Broad Institute Genomic Center for Infectious Diseases"/>
            <person name="Earl A."/>
            <person name="Manson A."/>
            <person name="Gilmore M."/>
            <person name="Schwartman J."/>
            <person name="Shea T."/>
            <person name="Abouelleil A."/>
            <person name="Cao P."/>
            <person name="Chapman S."/>
            <person name="Cusick C."/>
            <person name="Young S."/>
            <person name="Neafsey D."/>
            <person name="Nusbaum C."/>
            <person name="Birren B."/>
        </authorList>
    </citation>
    <scope>NUCLEOTIDE SEQUENCE [LARGE SCALE GENOMIC DNA]</scope>
    <source>
        <strain evidence="9 10">7F3_DIV0205</strain>
    </source>
</reference>
<evidence type="ECO:0000259" key="8">
    <source>
        <dbReference type="Pfam" id="PF00535"/>
    </source>
</evidence>
<feature type="domain" description="Glycosyltransferase 2-like" evidence="8">
    <location>
        <begin position="7"/>
        <end position="176"/>
    </location>
</feature>
<evidence type="ECO:0000256" key="7">
    <source>
        <dbReference type="SAM" id="Phobius"/>
    </source>
</evidence>
<dbReference type="InterPro" id="IPR001173">
    <property type="entry name" value="Glyco_trans_2-like"/>
</dbReference>
<evidence type="ECO:0000256" key="4">
    <source>
        <dbReference type="ARBA" id="ARBA00022692"/>
    </source>
</evidence>
<sequence>MKRTILTIVVPCYNEEAVLVETNKILLKLIKELIATQQIANNSRVLYVDDGSQDQTWSMIQKFSLEEECVTGLKLSRNFGHQAAILAGLDLALDKSSCIVTIDADLQDDPAVIKEFILAFNNGYEVVYGVRKKRETDTFFKKYTALLFYKLMNLLGVELVQNHADFRLLSQRACKQLVNFKETSIFVRGIVPLLGFSSTKVYYDRKKREAGESKYPLKKMISFSIEGLTSFSIAPIKFILSLGMISLVVATIITIYSLSRKIIGETVSGWTSMMISLWILGGLQLISISIIGLYIGKIFMEVKHRPRFIIEQESFSESFD</sequence>
<dbReference type="Pfam" id="PF00535">
    <property type="entry name" value="Glycos_transf_2"/>
    <property type="match status" value="1"/>
</dbReference>
<keyword evidence="2" id="KW-0328">Glycosyltransferase</keyword>
<evidence type="ECO:0000313" key="10">
    <source>
        <dbReference type="Proteomes" id="UP000194948"/>
    </source>
</evidence>
<name>A0AAQ3Y3Q6_9ENTE</name>
<evidence type="ECO:0000313" key="9">
    <source>
        <dbReference type="EMBL" id="WYJ99074.1"/>
    </source>
</evidence>
<dbReference type="PANTHER" id="PTHR48090">
    <property type="entry name" value="UNDECAPRENYL-PHOSPHATE 4-DEOXY-4-FORMAMIDO-L-ARABINOSE TRANSFERASE-RELATED"/>
    <property type="match status" value="1"/>
</dbReference>
<dbReference type="GO" id="GO:0005886">
    <property type="term" value="C:plasma membrane"/>
    <property type="evidence" value="ECO:0007669"/>
    <property type="project" value="TreeGrafter"/>
</dbReference>
<dbReference type="GO" id="GO:0016757">
    <property type="term" value="F:glycosyltransferase activity"/>
    <property type="evidence" value="ECO:0007669"/>
    <property type="project" value="UniProtKB-KW"/>
</dbReference>
<reference evidence="10" key="1">
    <citation type="submission" date="2017-05" db="EMBL/GenBank/DDBJ databases">
        <title>The Genome Sequence of EEnterococcus faecalis 9F2_4866.</title>
        <authorList>
            <consortium name="The Broad Institute Genomics Platform"/>
            <consortium name="The Broad Institute Genomic Center for Infectious Diseases"/>
            <person name="Earl A."/>
            <person name="Manson A."/>
            <person name="Schwartman J."/>
            <person name="Gilmore M."/>
            <person name="Abouelleil A."/>
            <person name="Cao P."/>
            <person name="Chapman S."/>
            <person name="Cusick C."/>
            <person name="Shea T."/>
            <person name="Young S."/>
            <person name="Neafsey D."/>
            <person name="Nusbaum C."/>
            <person name="Birren B."/>
        </authorList>
    </citation>
    <scope>NUCLEOTIDE SEQUENCE [LARGE SCALE GENOMIC DNA]</scope>
    <source>
        <strain evidence="10">7F3_DIV0205</strain>
    </source>
</reference>
<dbReference type="AlphaFoldDB" id="A0AAQ3Y3Q6"/>
<keyword evidence="6 7" id="KW-0472">Membrane</keyword>
<dbReference type="CDD" id="cd04187">
    <property type="entry name" value="DPM1_like_bac"/>
    <property type="match status" value="1"/>
</dbReference>
<keyword evidence="5 7" id="KW-1133">Transmembrane helix</keyword>
<accession>A0AAQ3Y3Q6</accession>
<dbReference type="Gene3D" id="3.90.550.10">
    <property type="entry name" value="Spore Coat Polysaccharide Biosynthesis Protein SpsA, Chain A"/>
    <property type="match status" value="1"/>
</dbReference>
<keyword evidence="3" id="KW-0808">Transferase</keyword>
<feature type="transmembrane region" description="Helical" evidence="7">
    <location>
        <begin position="270"/>
        <end position="295"/>
    </location>
</feature>
<dbReference type="Proteomes" id="UP000194948">
    <property type="component" value="Chromosome"/>
</dbReference>
<dbReference type="PANTHER" id="PTHR48090:SF1">
    <property type="entry name" value="PROPHAGE BACTOPRENOL GLUCOSYL TRANSFERASE HOMOLOG"/>
    <property type="match status" value="1"/>
</dbReference>
<evidence type="ECO:0000256" key="1">
    <source>
        <dbReference type="ARBA" id="ARBA00004141"/>
    </source>
</evidence>
<feature type="transmembrane region" description="Helical" evidence="7">
    <location>
        <begin position="238"/>
        <end position="258"/>
    </location>
</feature>
<dbReference type="RefSeq" id="WP_086312455.1">
    <property type="nucleotide sequence ID" value="NZ_CP147244.1"/>
</dbReference>
<keyword evidence="4 7" id="KW-0812">Transmembrane</keyword>
<organism evidence="9 10">
    <name type="scientific">Candidatus Enterococcus palustris</name>
    <dbReference type="NCBI Taxonomy" id="1834189"/>
    <lineage>
        <taxon>Bacteria</taxon>
        <taxon>Bacillati</taxon>
        <taxon>Bacillota</taxon>
        <taxon>Bacilli</taxon>
        <taxon>Lactobacillales</taxon>
        <taxon>Enterococcaceae</taxon>
        <taxon>Enterococcus</taxon>
    </lineage>
</organism>
<gene>
    <name evidence="9" type="ORF">A5821_000150</name>
</gene>
<dbReference type="EMBL" id="CP147244">
    <property type="protein sequence ID" value="WYJ99074.1"/>
    <property type="molecule type" value="Genomic_DNA"/>
</dbReference>
<evidence type="ECO:0000256" key="5">
    <source>
        <dbReference type="ARBA" id="ARBA00022989"/>
    </source>
</evidence>
<dbReference type="InterPro" id="IPR029044">
    <property type="entry name" value="Nucleotide-diphossugar_trans"/>
</dbReference>